<protein>
    <submittedName>
        <fullName evidence="1">Uncharacterized protein</fullName>
    </submittedName>
</protein>
<dbReference type="Proteomes" id="UP000009131">
    <property type="component" value="Unassembled WGS sequence"/>
</dbReference>
<reference evidence="1 2" key="2">
    <citation type="journal article" date="2012" name="Open Biol.">
        <title>Characteristics of nucleosomes and linker DNA regions on the genome of the basidiomycete Mixia osmundae revealed by mono- and dinucleosome mapping.</title>
        <authorList>
            <person name="Nishida H."/>
            <person name="Kondo S."/>
            <person name="Matsumoto T."/>
            <person name="Suzuki Y."/>
            <person name="Yoshikawa H."/>
            <person name="Taylor T.D."/>
            <person name="Sugiyama J."/>
        </authorList>
    </citation>
    <scope>NUCLEOTIDE SEQUENCE [LARGE SCALE GENOMIC DNA]</scope>
    <source>
        <strain evidence="2">CBS 9802 / IAM 14324 / JCM 22182 / KY 12970</strain>
    </source>
</reference>
<comment type="caution">
    <text evidence="1">The sequence shown here is derived from an EMBL/GenBank/DDBJ whole genome shotgun (WGS) entry which is preliminary data.</text>
</comment>
<dbReference type="HOGENOM" id="CLU_512967_0_0_1"/>
<evidence type="ECO:0000313" key="2">
    <source>
        <dbReference type="Proteomes" id="UP000009131"/>
    </source>
</evidence>
<dbReference type="Gene3D" id="1.25.40.10">
    <property type="entry name" value="Tetratricopeptide repeat domain"/>
    <property type="match status" value="1"/>
</dbReference>
<name>G7E4F6_MIXOS</name>
<sequence length="531" mass="59745">MMRPACRTSHRMLSSVARGKQSAQLADESAAHAQIKRYILTNDPQSALKHYTAWLTHRSVLPPPRTQEIVIQSFFSHRAYEEGLQAYRLFLEAKNEPTVRLQTAALSAAVIRARQASADPVHHRLVAILGRFLVSGKALEDEISVSSAINAMAQLGQFDGIERIAQQYNALLDLKGETSSLGYYRARMKAYALQGNLNKAYDMLVEWRNTCKADDAQSALIIFDLIELVSEHAPRKPVYGELLSLVKEASIPLDRRALEILMVAELKLRHLSTVQSLFDKHVALWEAPVEPDGIENPDYALADRAFVTVFRAHHLSARMARNRRYRTAQMTSHEPLLAEMESPSELSLDPRAIFRAMARREKDRLANRATSKAYARSPFSIDALKAAMSALITQRDWLGTLAAFRAVSRFGLSLTPPLLCHIRDELLGLSRWCHLTELEEKILKGVNRLKLVHLAPAQQVLSASFGRRSLSRPSLSTRQYHVSAVLPVGGMLPKRHYVEDVLELLACSHSEASDAQLQMEYHRVQAFMFDQ</sequence>
<dbReference type="AlphaFoldDB" id="G7E4F6"/>
<organism evidence="1 2">
    <name type="scientific">Mixia osmundae (strain CBS 9802 / IAM 14324 / JCM 22182 / KY 12970)</name>
    <dbReference type="NCBI Taxonomy" id="764103"/>
    <lineage>
        <taxon>Eukaryota</taxon>
        <taxon>Fungi</taxon>
        <taxon>Dikarya</taxon>
        <taxon>Basidiomycota</taxon>
        <taxon>Pucciniomycotina</taxon>
        <taxon>Mixiomycetes</taxon>
        <taxon>Mixiales</taxon>
        <taxon>Mixiaceae</taxon>
        <taxon>Mixia</taxon>
    </lineage>
</organism>
<dbReference type="InterPro" id="IPR011990">
    <property type="entry name" value="TPR-like_helical_dom_sf"/>
</dbReference>
<gene>
    <name evidence="1" type="primary">Mo04395</name>
    <name evidence="1" type="ORF">E5Q_04395</name>
</gene>
<dbReference type="RefSeq" id="XP_014564828.1">
    <property type="nucleotide sequence ID" value="XM_014709342.1"/>
</dbReference>
<reference evidence="1 2" key="1">
    <citation type="journal article" date="2011" name="J. Gen. Appl. Microbiol.">
        <title>Draft genome sequencing of the enigmatic basidiomycete Mixia osmundae.</title>
        <authorList>
            <person name="Nishida H."/>
            <person name="Nagatsuka Y."/>
            <person name="Sugiyama J."/>
        </authorList>
    </citation>
    <scope>NUCLEOTIDE SEQUENCE [LARGE SCALE GENOMIC DNA]</scope>
    <source>
        <strain evidence="2">CBS 9802 / IAM 14324 / JCM 22182 / KY 12970</strain>
    </source>
</reference>
<dbReference type="InParanoid" id="G7E4F6"/>
<keyword evidence="2" id="KW-1185">Reference proteome</keyword>
<evidence type="ECO:0000313" key="1">
    <source>
        <dbReference type="EMBL" id="GAA97716.1"/>
    </source>
</evidence>
<proteinExistence type="predicted"/>
<accession>G7E4F6</accession>
<dbReference type="EMBL" id="BABT02000134">
    <property type="protein sequence ID" value="GAA97716.1"/>
    <property type="molecule type" value="Genomic_DNA"/>
</dbReference>